<organism evidence="5 6">
    <name type="scientific">Candidatus Aphodoplasma excrementigallinarum</name>
    <dbReference type="NCBI Taxonomy" id="2840673"/>
    <lineage>
        <taxon>Bacteria</taxon>
        <taxon>Bacillati</taxon>
        <taxon>Bacillota</taxon>
        <taxon>Clostridia</taxon>
        <taxon>Eubacteriales</taxon>
        <taxon>Candidatus Aphodoplasma</taxon>
    </lineage>
</organism>
<comment type="caution">
    <text evidence="5">The sequence shown here is derived from an EMBL/GenBank/DDBJ whole genome shotgun (WGS) entry which is preliminary data.</text>
</comment>
<dbReference type="InterPro" id="IPR008929">
    <property type="entry name" value="Chondroitin_lyas"/>
</dbReference>
<dbReference type="AlphaFoldDB" id="A0A9D1NGX7"/>
<feature type="domain" description="Heparinase II/III-like C-terminal" evidence="3">
    <location>
        <begin position="577"/>
        <end position="754"/>
    </location>
</feature>
<protein>
    <submittedName>
        <fullName evidence="5">Heparinase II/III family protein</fullName>
    </submittedName>
</protein>
<feature type="domain" description="Heparinase II C-terminal" evidence="4">
    <location>
        <begin position="868"/>
        <end position="951"/>
    </location>
</feature>
<proteinExistence type="predicted"/>
<reference evidence="5" key="1">
    <citation type="submission" date="2020-10" db="EMBL/GenBank/DDBJ databases">
        <authorList>
            <person name="Gilroy R."/>
        </authorList>
    </citation>
    <scope>NUCLEOTIDE SEQUENCE</scope>
    <source>
        <strain evidence="5">4920</strain>
    </source>
</reference>
<dbReference type="EMBL" id="DVOF01000143">
    <property type="protein sequence ID" value="HIV02927.1"/>
    <property type="molecule type" value="Genomic_DNA"/>
</dbReference>
<evidence type="ECO:0000313" key="6">
    <source>
        <dbReference type="Proteomes" id="UP000886743"/>
    </source>
</evidence>
<dbReference type="NCBIfam" id="NF045571">
    <property type="entry name" value="HepHepsulflyase"/>
    <property type="match status" value="1"/>
</dbReference>
<feature type="signal peptide" evidence="2">
    <location>
        <begin position="1"/>
        <end position="31"/>
    </location>
</feature>
<dbReference type="Proteomes" id="UP000886743">
    <property type="component" value="Unassembled WGS sequence"/>
</dbReference>
<accession>A0A9D1NGX7</accession>
<gene>
    <name evidence="5" type="ORF">IAC74_05075</name>
</gene>
<reference evidence="5" key="2">
    <citation type="journal article" date="2021" name="PeerJ">
        <title>Extensive microbial diversity within the chicken gut microbiome revealed by metagenomics and culture.</title>
        <authorList>
            <person name="Gilroy R."/>
            <person name="Ravi A."/>
            <person name="Getino M."/>
            <person name="Pursley I."/>
            <person name="Horton D.L."/>
            <person name="Alikhan N.F."/>
            <person name="Baker D."/>
            <person name="Gharbi K."/>
            <person name="Hall N."/>
            <person name="Watson M."/>
            <person name="Adriaenssens E.M."/>
            <person name="Foster-Nyarko E."/>
            <person name="Jarju S."/>
            <person name="Secka A."/>
            <person name="Antonio M."/>
            <person name="Oren A."/>
            <person name="Chaudhuri R.R."/>
            <person name="La Ragione R."/>
            <person name="Hildebrand F."/>
            <person name="Pallen M.J."/>
        </authorList>
    </citation>
    <scope>NUCLEOTIDE SEQUENCE</scope>
    <source>
        <strain evidence="5">4920</strain>
    </source>
</reference>
<comment type="subcellular location">
    <subcellularLocation>
        <location evidence="1">Cell envelope</location>
    </subcellularLocation>
</comment>
<keyword evidence="2" id="KW-0732">Signal</keyword>
<dbReference type="Pfam" id="PF18675">
    <property type="entry name" value="HepII_C"/>
    <property type="match status" value="1"/>
</dbReference>
<evidence type="ECO:0000259" key="3">
    <source>
        <dbReference type="Pfam" id="PF07940"/>
    </source>
</evidence>
<evidence type="ECO:0000313" key="5">
    <source>
        <dbReference type="EMBL" id="HIV02927.1"/>
    </source>
</evidence>
<evidence type="ECO:0000256" key="2">
    <source>
        <dbReference type="SAM" id="SignalP"/>
    </source>
</evidence>
<sequence>MRIRRIKKPITILLSLCMLLAVSAFPGAANAEGGAAAYLPLFTTTDGLAIFEAEQAYYNPEVFSVVSGDDNMSGGAALYTEKGSLNPDKIEGNPVNMGLQVQVDHTGTYALWLRVRPNSVSKSIYVSVNGGAYNSMSIGDTPGEWHWFKVASTYRVEAGSTITYKFSPNNGWFTIDKILVTSERFMHPEGMEGTLITDDTTLPDGVYNTPTFTPPPEHPRLYFTADDIPQILANAKKTQNLSAWSQHQANLTKDTGTDGVLPEPSPGESNNNNTWLGWFESWAFEYVTNGNEELGRKAIDNIKNFAESVVYINPKDDAYTRNAGHLIFTIAEVYDWCYPLLTEEDKTYLIEQSIAIISDGIEVGWPPTGQGALTGHGSEAQTLRDLLSFAIATYDERPDIYNMVAGRFFDEFLPARQFHYTSHMFHQGSGYGSYRGQWDYNSTWIFDRMGLPNVYGDDQQYTGYWFIYMMRPDGVPFSDGDASNNGRTPGSTYTGYRRVHFLLSNYYKDPYLKQAALEAGSGSSFSYGHGNTSPVEYLIFNDPDLSGKPISELPLTKYFGSPMGHMMARTSWEDGLESNAVVAQMKVGELWFANHHHLDAGHFQIYYKGLLAGDSGRYEKYGNEHDGAYNKRTVAHNTILVYDPDEKMSYFGNVNDGGQRIPGGEKGTIDELLAADYVSGEVQGHEFGPDPNEPDYTYLKGDLTKAYSSEKMQDFDRSFMFYNLKDEEHPAALIVFDRVISTDASFKKSWLLHGVEMPVVNGNQTVFRNDTIGYNGKLTVDTLLPEAGNTNIEIIGGKNNDFWVNGVNYPSTTVNGISDPLNQEKIHDSDGYRIEVSPITPSETDYFLNVLQVGESNPDTPALPVQKIETDTHAGVQIADRVALFSKQDGRTSRPVSFSFTGEGTYKINVADVYAGVWTIEKDGVTLGTASVTDEGGLLSFEGGAGSYTLTYDDSAIDPNLPITIRNMEAQTASGALTVQADISGATEDAYVMLALYSADGNMVYLTQTPYIGQKQYTFTLPAANTQATSAMLYVWSGKYEALPLSSTQKIDL</sequence>
<evidence type="ECO:0000256" key="1">
    <source>
        <dbReference type="ARBA" id="ARBA00004196"/>
    </source>
</evidence>
<dbReference type="GO" id="GO:0016829">
    <property type="term" value="F:lyase activity"/>
    <property type="evidence" value="ECO:0007669"/>
    <property type="project" value="InterPro"/>
</dbReference>
<dbReference type="CDD" id="cd02795">
    <property type="entry name" value="CBM6-CBM35-CBM36_like"/>
    <property type="match status" value="1"/>
</dbReference>
<dbReference type="Gene3D" id="2.70.98.70">
    <property type="match status" value="1"/>
</dbReference>
<dbReference type="InterPro" id="IPR012480">
    <property type="entry name" value="Hepar_II_III_C"/>
</dbReference>
<evidence type="ECO:0000259" key="4">
    <source>
        <dbReference type="Pfam" id="PF18675"/>
    </source>
</evidence>
<dbReference type="Pfam" id="PF07940">
    <property type="entry name" value="Hepar_II_III_C"/>
    <property type="match status" value="1"/>
</dbReference>
<feature type="chain" id="PRO_5038339295" evidence="2">
    <location>
        <begin position="32"/>
        <end position="1053"/>
    </location>
</feature>
<dbReference type="InterPro" id="IPR054645">
    <property type="entry name" value="HepB"/>
</dbReference>
<dbReference type="Gene3D" id="1.50.10.100">
    <property type="entry name" value="Chondroitin AC/alginate lyase"/>
    <property type="match status" value="1"/>
</dbReference>
<dbReference type="GO" id="GO:0030313">
    <property type="term" value="C:cell envelope"/>
    <property type="evidence" value="ECO:0007669"/>
    <property type="project" value="UniProtKB-SubCell"/>
</dbReference>
<name>A0A9D1NGX7_9FIRM</name>
<dbReference type="Gene3D" id="2.60.120.260">
    <property type="entry name" value="Galactose-binding domain-like"/>
    <property type="match status" value="1"/>
</dbReference>
<dbReference type="InterPro" id="IPR040925">
    <property type="entry name" value="HepII_C"/>
</dbReference>
<dbReference type="Gene3D" id="2.60.40.2750">
    <property type="match status" value="1"/>
</dbReference>